<sequence>MCLAETQTNLLLTQNTYIRVVPYHSTVTQCNSSNTKEYTYFARLLYPTNQ</sequence>
<reference evidence="1" key="2">
    <citation type="journal article" date="2015" name="Data Brief">
        <title>Shoot transcriptome of the giant reed, Arundo donax.</title>
        <authorList>
            <person name="Barrero R.A."/>
            <person name="Guerrero F.D."/>
            <person name="Moolhuijzen P."/>
            <person name="Goolsby J.A."/>
            <person name="Tidwell J."/>
            <person name="Bellgard S.E."/>
            <person name="Bellgard M.I."/>
        </authorList>
    </citation>
    <scope>NUCLEOTIDE SEQUENCE</scope>
    <source>
        <tissue evidence="1">Shoot tissue taken approximately 20 cm above the soil surface</tissue>
    </source>
</reference>
<dbReference type="EMBL" id="GBRH01244005">
    <property type="protein sequence ID" value="JAD53890.1"/>
    <property type="molecule type" value="Transcribed_RNA"/>
</dbReference>
<dbReference type="AlphaFoldDB" id="A0A0A9AY84"/>
<proteinExistence type="predicted"/>
<evidence type="ECO:0000313" key="1">
    <source>
        <dbReference type="EMBL" id="JAD53890.1"/>
    </source>
</evidence>
<protein>
    <submittedName>
        <fullName evidence="1">Uncharacterized protein</fullName>
    </submittedName>
</protein>
<name>A0A0A9AY84_ARUDO</name>
<organism evidence="1">
    <name type="scientific">Arundo donax</name>
    <name type="common">Giant reed</name>
    <name type="synonym">Donax arundinaceus</name>
    <dbReference type="NCBI Taxonomy" id="35708"/>
    <lineage>
        <taxon>Eukaryota</taxon>
        <taxon>Viridiplantae</taxon>
        <taxon>Streptophyta</taxon>
        <taxon>Embryophyta</taxon>
        <taxon>Tracheophyta</taxon>
        <taxon>Spermatophyta</taxon>
        <taxon>Magnoliopsida</taxon>
        <taxon>Liliopsida</taxon>
        <taxon>Poales</taxon>
        <taxon>Poaceae</taxon>
        <taxon>PACMAD clade</taxon>
        <taxon>Arundinoideae</taxon>
        <taxon>Arundineae</taxon>
        <taxon>Arundo</taxon>
    </lineage>
</organism>
<reference evidence="1" key="1">
    <citation type="submission" date="2014-09" db="EMBL/GenBank/DDBJ databases">
        <authorList>
            <person name="Magalhaes I.L.F."/>
            <person name="Oliveira U."/>
            <person name="Santos F.R."/>
            <person name="Vidigal T.H.D.A."/>
            <person name="Brescovit A.D."/>
            <person name="Santos A.J."/>
        </authorList>
    </citation>
    <scope>NUCLEOTIDE SEQUENCE</scope>
    <source>
        <tissue evidence="1">Shoot tissue taken approximately 20 cm above the soil surface</tissue>
    </source>
</reference>
<accession>A0A0A9AY84</accession>